<dbReference type="RefSeq" id="WP_279948447.1">
    <property type="nucleotide sequence ID" value="NZ_JARWBZ010000002.1"/>
</dbReference>
<dbReference type="EMBL" id="JBIHMK010000078">
    <property type="protein sequence ID" value="MFH0250341.1"/>
    <property type="molecule type" value="Genomic_DNA"/>
</dbReference>
<comment type="caution">
    <text evidence="1">The sequence shown here is derived from an EMBL/GenBank/DDBJ whole genome shotgun (WGS) entry which is preliminary data.</text>
</comment>
<evidence type="ECO:0000313" key="1">
    <source>
        <dbReference type="EMBL" id="MFH0250341.1"/>
    </source>
</evidence>
<dbReference type="Proteomes" id="UP001607069">
    <property type="component" value="Unassembled WGS sequence"/>
</dbReference>
<keyword evidence="2" id="KW-1185">Reference proteome</keyword>
<proteinExistence type="predicted"/>
<name>A0ABW7HXM6_9ACTN</name>
<protein>
    <recommendedName>
        <fullName evidence="3">PPM-type phosphatase domain-containing protein</fullName>
    </recommendedName>
</protein>
<sequence length="83" mass="8349">MRERPVPVVALSTAPGALVVAWADGLVEYEPLDGGQAIAFRPGPPVRAVCCLGGDGGGDADAPLVTIGMDEALITLAPQPPSN</sequence>
<accession>A0ABW7HXM6</accession>
<evidence type="ECO:0008006" key="3">
    <source>
        <dbReference type="Google" id="ProtNLM"/>
    </source>
</evidence>
<evidence type="ECO:0000313" key="2">
    <source>
        <dbReference type="Proteomes" id="UP001607069"/>
    </source>
</evidence>
<gene>
    <name evidence="1" type="ORF">ACG5V6_19275</name>
</gene>
<reference evidence="1 2" key="1">
    <citation type="submission" date="2024-10" db="EMBL/GenBank/DDBJ databases">
        <authorList>
            <person name="Cho J.-C."/>
        </authorList>
    </citation>
    <scope>NUCLEOTIDE SEQUENCE [LARGE SCALE GENOMIC DNA]</scope>
    <source>
        <strain evidence="1 2">KCTC29696</strain>
    </source>
</reference>
<organism evidence="1 2">
    <name type="scientific">Streptomyces chitinivorans</name>
    <dbReference type="NCBI Taxonomy" id="1257027"/>
    <lineage>
        <taxon>Bacteria</taxon>
        <taxon>Bacillati</taxon>
        <taxon>Actinomycetota</taxon>
        <taxon>Actinomycetes</taxon>
        <taxon>Kitasatosporales</taxon>
        <taxon>Streptomycetaceae</taxon>
        <taxon>Streptomyces</taxon>
    </lineage>
</organism>